<reference evidence="4" key="1">
    <citation type="submission" date="2025-08" db="UniProtKB">
        <authorList>
            <consortium name="RefSeq"/>
        </authorList>
    </citation>
    <scope>IDENTIFICATION</scope>
    <source>
        <tissue evidence="4">Sperm</tissue>
    </source>
</reference>
<feature type="compositionally biased region" description="Low complexity" evidence="2">
    <location>
        <begin position="181"/>
        <end position="196"/>
    </location>
</feature>
<dbReference type="Proteomes" id="UP001318040">
    <property type="component" value="Chromosome 30"/>
</dbReference>
<evidence type="ECO:0000256" key="2">
    <source>
        <dbReference type="SAM" id="MobiDB-lite"/>
    </source>
</evidence>
<feature type="compositionally biased region" description="Polar residues" evidence="2">
    <location>
        <begin position="283"/>
        <end position="294"/>
    </location>
</feature>
<feature type="compositionally biased region" description="Acidic residues" evidence="2">
    <location>
        <begin position="428"/>
        <end position="439"/>
    </location>
</feature>
<evidence type="ECO:0000313" key="3">
    <source>
        <dbReference type="Proteomes" id="UP001318040"/>
    </source>
</evidence>
<dbReference type="InterPro" id="IPR015267">
    <property type="entry name" value="PPP4R2"/>
</dbReference>
<evidence type="ECO:0000256" key="1">
    <source>
        <dbReference type="ARBA" id="ARBA00009207"/>
    </source>
</evidence>
<keyword evidence="3" id="KW-1185">Reference proteome</keyword>
<feature type="compositionally biased region" description="Acidic residues" evidence="2">
    <location>
        <begin position="345"/>
        <end position="355"/>
    </location>
</feature>
<feature type="compositionally biased region" description="Low complexity" evidence="2">
    <location>
        <begin position="394"/>
        <end position="427"/>
    </location>
</feature>
<dbReference type="GO" id="GO:0019888">
    <property type="term" value="F:protein phosphatase regulator activity"/>
    <property type="evidence" value="ECO:0007669"/>
    <property type="project" value="InterPro"/>
</dbReference>
<feature type="compositionally biased region" description="Low complexity" evidence="2">
    <location>
        <begin position="213"/>
        <end position="225"/>
    </location>
</feature>
<dbReference type="CTD" id="151987"/>
<feature type="compositionally biased region" description="Acidic residues" evidence="2">
    <location>
        <begin position="252"/>
        <end position="276"/>
    </location>
</feature>
<gene>
    <name evidence="4" type="primary">PPP4R2</name>
</gene>
<feature type="compositionally biased region" description="Low complexity" evidence="2">
    <location>
        <begin position="376"/>
        <end position="386"/>
    </location>
</feature>
<dbReference type="GO" id="GO:0005737">
    <property type="term" value="C:cytoplasm"/>
    <property type="evidence" value="ECO:0007669"/>
    <property type="project" value="TreeGrafter"/>
</dbReference>
<dbReference type="Pfam" id="PF09184">
    <property type="entry name" value="PPP4R2"/>
    <property type="match status" value="1"/>
</dbReference>
<organism evidence="3 4">
    <name type="scientific">Petromyzon marinus</name>
    <name type="common">Sea lamprey</name>
    <dbReference type="NCBI Taxonomy" id="7757"/>
    <lineage>
        <taxon>Eukaryota</taxon>
        <taxon>Metazoa</taxon>
        <taxon>Chordata</taxon>
        <taxon>Craniata</taxon>
        <taxon>Vertebrata</taxon>
        <taxon>Cyclostomata</taxon>
        <taxon>Hyperoartia</taxon>
        <taxon>Petromyzontiformes</taxon>
        <taxon>Petromyzontidae</taxon>
        <taxon>Petromyzon</taxon>
    </lineage>
</organism>
<dbReference type="KEGG" id="pmrn:116947537"/>
<name>A0AAJ7TK01_PETMA</name>
<dbReference type="PANTHER" id="PTHR16487:SF0">
    <property type="entry name" value="PROTEIN PHOSPHATASE 4 REGULATORY SUBUNIT 2-RELATED"/>
    <property type="match status" value="1"/>
</dbReference>
<accession>A0AAJ7TK01</accession>
<feature type="compositionally biased region" description="Polar residues" evidence="2">
    <location>
        <begin position="311"/>
        <end position="320"/>
    </location>
</feature>
<sequence>MEPEALLEAIAEFEKKPHKEVTPELDGFMRHVAKTGETMLPWPQLKGYFMYKLERVLDDFRASVPEVRGPPNRNVDYVPYDDMKERLLKIVDGFTSAPFTIQRLCELLMEPKKHYKRTDKFMRGIEKNVLVVSSVYPSSEKFNFSTSTLNRVNGILPSGPNTAYQDRSNVNGPGTPRPPIRSRSPSPGSCPLLPSSNGFGDGTVHHATDEESASQSSPPSSESNPLKTKHGAQDQLEEGTSDDPQAKRLRFDEEDEEEEEDEDQQSADEEEEEEAEERARGSSARSPEATSGNARSPHGFEQRPVSDITEEQSCSASADTGATEHCSEVESVPSSVSSEPKVTGEEQEDEEEEEAVHDMDQSDCGGGVGGPVAADSEAGAVTAGTEAAGGSGGEAAVSSSGLAGGADSNSSDGSGCGGSSSVSSSAEPSEDTEQPMDQD</sequence>
<dbReference type="GO" id="GO:0005634">
    <property type="term" value="C:nucleus"/>
    <property type="evidence" value="ECO:0007669"/>
    <property type="project" value="TreeGrafter"/>
</dbReference>
<protein>
    <submittedName>
        <fullName evidence="4">Serine/threonine-protein phosphatase 4 regulatory subunit 2 isoform X1</fullName>
    </submittedName>
</protein>
<dbReference type="GO" id="GO:0030289">
    <property type="term" value="C:protein phosphatase 4 complex"/>
    <property type="evidence" value="ECO:0007669"/>
    <property type="project" value="InterPro"/>
</dbReference>
<proteinExistence type="inferred from homology"/>
<evidence type="ECO:0000313" key="4">
    <source>
        <dbReference type="RefSeq" id="XP_032819294.1"/>
    </source>
</evidence>
<dbReference type="AlphaFoldDB" id="A0AAJ7TK01"/>
<feature type="region of interest" description="Disordered" evidence="2">
    <location>
        <begin position="156"/>
        <end position="439"/>
    </location>
</feature>
<dbReference type="PANTHER" id="PTHR16487">
    <property type="entry name" value="PPP4R2-RELATED PROTEIN"/>
    <property type="match status" value="1"/>
</dbReference>
<feature type="compositionally biased region" description="Polar residues" evidence="2">
    <location>
        <begin position="159"/>
        <end position="171"/>
    </location>
</feature>
<feature type="compositionally biased region" description="Low complexity" evidence="2">
    <location>
        <begin position="329"/>
        <end position="340"/>
    </location>
</feature>
<comment type="similarity">
    <text evidence="1">Belongs to the PPP4R2 family.</text>
</comment>
<dbReference type="GeneID" id="116947537"/>
<dbReference type="RefSeq" id="XP_032819294.1">
    <property type="nucleotide sequence ID" value="XM_032963403.1"/>
</dbReference>